<keyword evidence="8" id="KW-0694">RNA-binding</keyword>
<dbReference type="GO" id="GO:0005829">
    <property type="term" value="C:cytosol"/>
    <property type="evidence" value="ECO:0007669"/>
    <property type="project" value="TreeGrafter"/>
</dbReference>
<dbReference type="InterPro" id="IPR013223">
    <property type="entry name" value="RNase_B_OB_dom"/>
</dbReference>
<dbReference type="Pfam" id="PF00575">
    <property type="entry name" value="S1"/>
    <property type="match status" value="1"/>
</dbReference>
<dbReference type="GO" id="GO:0006402">
    <property type="term" value="P:mRNA catabolic process"/>
    <property type="evidence" value="ECO:0007669"/>
    <property type="project" value="TreeGrafter"/>
</dbReference>
<dbReference type="InterPro" id="IPR011804">
    <property type="entry name" value="RNase_II"/>
</dbReference>
<evidence type="ECO:0000256" key="10">
    <source>
        <dbReference type="SAM" id="MobiDB-lite"/>
    </source>
</evidence>
<dbReference type="InterPro" id="IPR003029">
    <property type="entry name" value="S1_domain"/>
</dbReference>
<comment type="similarity">
    <text evidence="3">Belongs to the RNR ribonuclease family. RNase II subfamily.</text>
</comment>
<dbReference type="Gene3D" id="2.40.50.140">
    <property type="entry name" value="Nucleic acid-binding proteins"/>
    <property type="match status" value="2"/>
</dbReference>
<dbReference type="PANTHER" id="PTHR23355">
    <property type="entry name" value="RIBONUCLEASE"/>
    <property type="match status" value="1"/>
</dbReference>
<dbReference type="NCBIfam" id="TIGR00358">
    <property type="entry name" value="3_prime_RNase"/>
    <property type="match status" value="1"/>
</dbReference>
<comment type="catalytic activity">
    <reaction evidence="1">
        <text>Exonucleolytic cleavage in the 3'- to 5'-direction to yield nucleoside 5'-phosphates.</text>
        <dbReference type="EC" id="3.1.13.1"/>
    </reaction>
</comment>
<dbReference type="InterPro" id="IPR004476">
    <property type="entry name" value="RNase_II/RNase_R"/>
</dbReference>
<dbReference type="Proteomes" id="UP000824150">
    <property type="component" value="Unassembled WGS sequence"/>
</dbReference>
<keyword evidence="5" id="KW-0540">Nuclease</keyword>
<evidence type="ECO:0000313" key="12">
    <source>
        <dbReference type="EMBL" id="MBU3827416.1"/>
    </source>
</evidence>
<dbReference type="SMART" id="SM00955">
    <property type="entry name" value="RNB"/>
    <property type="match status" value="1"/>
</dbReference>
<dbReference type="GO" id="GO:0008859">
    <property type="term" value="F:exoribonuclease II activity"/>
    <property type="evidence" value="ECO:0007669"/>
    <property type="project" value="UniProtKB-UniRule"/>
</dbReference>
<dbReference type="PANTHER" id="PTHR23355:SF37">
    <property type="entry name" value="EXORIBONUCLEASE 2"/>
    <property type="match status" value="1"/>
</dbReference>
<gene>
    <name evidence="12" type="ORF">IAA31_08040</name>
</gene>
<reference evidence="12" key="2">
    <citation type="submission" date="2021-04" db="EMBL/GenBank/DDBJ databases">
        <authorList>
            <person name="Gilroy R."/>
        </authorList>
    </citation>
    <scope>NUCLEOTIDE SEQUENCE</scope>
    <source>
        <strain evidence="12">687</strain>
    </source>
</reference>
<name>A0A9E2KPV9_9GAMM</name>
<evidence type="ECO:0000313" key="13">
    <source>
        <dbReference type="Proteomes" id="UP000824150"/>
    </source>
</evidence>
<dbReference type="InterPro" id="IPR022966">
    <property type="entry name" value="RNase_II/R_CS"/>
</dbReference>
<evidence type="ECO:0000256" key="3">
    <source>
        <dbReference type="ARBA" id="ARBA00009925"/>
    </source>
</evidence>
<dbReference type="PROSITE" id="PS01175">
    <property type="entry name" value="RIBONUCLEASE_II"/>
    <property type="match status" value="1"/>
</dbReference>
<feature type="compositionally biased region" description="Basic and acidic residues" evidence="10">
    <location>
        <begin position="115"/>
        <end position="124"/>
    </location>
</feature>
<accession>A0A9E2KPV9</accession>
<evidence type="ECO:0000256" key="4">
    <source>
        <dbReference type="ARBA" id="ARBA00022490"/>
    </source>
</evidence>
<keyword evidence="7" id="KW-0269">Exonuclease</keyword>
<dbReference type="NCBIfam" id="NF003455">
    <property type="entry name" value="PRK05054.1"/>
    <property type="match status" value="1"/>
</dbReference>
<proteinExistence type="inferred from homology"/>
<evidence type="ECO:0000256" key="5">
    <source>
        <dbReference type="ARBA" id="ARBA00022722"/>
    </source>
</evidence>
<dbReference type="PROSITE" id="PS50126">
    <property type="entry name" value="S1"/>
    <property type="match status" value="1"/>
</dbReference>
<evidence type="ECO:0000259" key="11">
    <source>
        <dbReference type="PROSITE" id="PS50126"/>
    </source>
</evidence>
<protein>
    <recommendedName>
        <fullName evidence="9">Exoribonuclease II</fullName>
        <ecNumber evidence="9">3.1.13.1</ecNumber>
    </recommendedName>
</protein>
<dbReference type="GO" id="GO:0003723">
    <property type="term" value="F:RNA binding"/>
    <property type="evidence" value="ECO:0007669"/>
    <property type="project" value="UniProtKB-KW"/>
</dbReference>
<organism evidence="12 13">
    <name type="scientific">Candidatus Anaerobiospirillum merdipullorum</name>
    <dbReference type="NCBI Taxonomy" id="2838450"/>
    <lineage>
        <taxon>Bacteria</taxon>
        <taxon>Pseudomonadati</taxon>
        <taxon>Pseudomonadota</taxon>
        <taxon>Gammaproteobacteria</taxon>
        <taxon>Aeromonadales</taxon>
        <taxon>Succinivibrionaceae</taxon>
        <taxon>Anaerobiospirillum</taxon>
    </lineage>
</organism>
<dbReference type="AlphaFoldDB" id="A0A9E2KPV9"/>
<dbReference type="InterPro" id="IPR011129">
    <property type="entry name" value="CSD"/>
</dbReference>
<keyword evidence="6 12" id="KW-0378">Hydrolase</keyword>
<dbReference type="NCBIfam" id="TIGR02062">
    <property type="entry name" value="RNase_B"/>
    <property type="match status" value="1"/>
</dbReference>
<keyword evidence="4" id="KW-0963">Cytoplasm</keyword>
<dbReference type="InterPro" id="IPR001900">
    <property type="entry name" value="RNase_II/R"/>
</dbReference>
<dbReference type="SMART" id="SM00316">
    <property type="entry name" value="S1"/>
    <property type="match status" value="1"/>
</dbReference>
<dbReference type="SMART" id="SM00357">
    <property type="entry name" value="CSP"/>
    <property type="match status" value="1"/>
</dbReference>
<feature type="region of interest" description="Disordered" evidence="10">
    <location>
        <begin position="102"/>
        <end position="124"/>
    </location>
</feature>
<evidence type="ECO:0000256" key="7">
    <source>
        <dbReference type="ARBA" id="ARBA00022839"/>
    </source>
</evidence>
<feature type="domain" description="S1 motif" evidence="11">
    <location>
        <begin position="571"/>
        <end position="654"/>
    </location>
</feature>
<dbReference type="InterPro" id="IPR040476">
    <property type="entry name" value="CSD2"/>
</dbReference>
<sequence length="673" mass="75555">MLFDDPALKALKQSFETKKERKEGVVRASDRSFGFMETADRNSYFIAPNFMKNLLHGDKISAVITTDATGRNQAEPESLIESALSDFVGRVKVNSFEGKRKLSVQPDSPTIKTHIPCDDRRQDKSQELKNGDWVKCRLTKHGLKDDRFRAEILEYVTAAADPKAPWTVSLKELNLPLQCPPCPENLTFNEQNEAREDLTALPFVTIDSEKTKDMDDALYITKADDGSFVLYVAIADPTGYIDENSALDKEAAKRAFSIYLPGRDIPMLPRELSDDLCSLREGQVRPVLCAKIPVTTSGEVLSSKAIFTLANIKSQGKLIYNQVSDYLEKGQADGFKPSAEIDAQLKLLVEFTHVRDQYRCTHSAPFRNHPDYEFVLTEDGALDHIELNYRRIANQIVEESMITANIACGDLLAAHFNAGIFNTHKGFDLSESRNILDLLRQEGFEGATEESIATMEGFSAIRRYAACQESPYLDCRIRKLQEYSQISITPAPHYALGLKNYATWTSPIRKYGDMINHRLLKAMILQRPSPRLPDADTLLTMNTARRVNRQAERAVRDWLYVDYLFPDIEKKTVFKGEILDVVRGGLRLILQENGASVFIPGTYISDDKTALEFSNTTGELLVRGLCALRLGDVIPVHIVDINKTTRSIVAAPVEPVGGLKLPDAQALLQQRRR</sequence>
<dbReference type="InterPro" id="IPR050180">
    <property type="entry name" value="RNR_Ribonuclease"/>
</dbReference>
<dbReference type="Gene3D" id="2.40.50.640">
    <property type="match status" value="1"/>
</dbReference>
<dbReference type="Pfam" id="PF08206">
    <property type="entry name" value="OB_RNB"/>
    <property type="match status" value="1"/>
</dbReference>
<evidence type="ECO:0000256" key="9">
    <source>
        <dbReference type="NCBIfam" id="TIGR02062"/>
    </source>
</evidence>
<dbReference type="Pfam" id="PF17876">
    <property type="entry name" value="CSD2"/>
    <property type="match status" value="1"/>
</dbReference>
<dbReference type="EC" id="3.1.13.1" evidence="9"/>
<comment type="caution">
    <text evidence="12">The sequence shown here is derived from an EMBL/GenBank/DDBJ whole genome shotgun (WGS) entry which is preliminary data.</text>
</comment>
<evidence type="ECO:0000256" key="2">
    <source>
        <dbReference type="ARBA" id="ARBA00004496"/>
    </source>
</evidence>
<dbReference type="EMBL" id="JAHLFG010000088">
    <property type="protein sequence ID" value="MBU3827416.1"/>
    <property type="molecule type" value="Genomic_DNA"/>
</dbReference>
<evidence type="ECO:0000256" key="8">
    <source>
        <dbReference type="ARBA" id="ARBA00022884"/>
    </source>
</evidence>
<reference evidence="12" key="1">
    <citation type="journal article" date="2021" name="PeerJ">
        <title>Extensive microbial diversity within the chicken gut microbiome revealed by metagenomics and culture.</title>
        <authorList>
            <person name="Gilroy R."/>
            <person name="Ravi A."/>
            <person name="Getino M."/>
            <person name="Pursley I."/>
            <person name="Horton D.L."/>
            <person name="Alikhan N.F."/>
            <person name="Baker D."/>
            <person name="Gharbi K."/>
            <person name="Hall N."/>
            <person name="Watson M."/>
            <person name="Adriaenssens E.M."/>
            <person name="Foster-Nyarko E."/>
            <person name="Jarju S."/>
            <person name="Secka A."/>
            <person name="Antonio M."/>
            <person name="Oren A."/>
            <person name="Chaudhuri R.R."/>
            <person name="La Ragione R."/>
            <person name="Hildebrand F."/>
            <person name="Pallen M.J."/>
        </authorList>
    </citation>
    <scope>NUCLEOTIDE SEQUENCE</scope>
    <source>
        <strain evidence="12">687</strain>
    </source>
</reference>
<dbReference type="InterPro" id="IPR012340">
    <property type="entry name" value="NA-bd_OB-fold"/>
</dbReference>
<evidence type="ECO:0000256" key="6">
    <source>
        <dbReference type="ARBA" id="ARBA00022801"/>
    </source>
</evidence>
<evidence type="ECO:0000256" key="1">
    <source>
        <dbReference type="ARBA" id="ARBA00001849"/>
    </source>
</evidence>
<comment type="subcellular location">
    <subcellularLocation>
        <location evidence="2">Cytoplasm</location>
    </subcellularLocation>
</comment>
<dbReference type="SUPFAM" id="SSF50249">
    <property type="entry name" value="Nucleic acid-binding proteins"/>
    <property type="match status" value="4"/>
</dbReference>
<dbReference type="Pfam" id="PF00773">
    <property type="entry name" value="RNB"/>
    <property type="match status" value="1"/>
</dbReference>